<comment type="caution">
    <text evidence="1">The sequence shown here is derived from an EMBL/GenBank/DDBJ whole genome shotgun (WGS) entry which is preliminary data.</text>
</comment>
<protein>
    <recommendedName>
        <fullName evidence="3">Transposase</fullName>
    </recommendedName>
</protein>
<dbReference type="PANTHER" id="PTHR37936">
    <property type="entry name" value="TRANSPOSASE INSC FOR INSERTION ELEMENT IS2A-RELATED"/>
    <property type="match status" value="1"/>
</dbReference>
<dbReference type="GO" id="GO:0006313">
    <property type="term" value="P:DNA transposition"/>
    <property type="evidence" value="ECO:0007669"/>
    <property type="project" value="InterPro"/>
</dbReference>
<dbReference type="Pfam" id="PF01527">
    <property type="entry name" value="HTH_Tnp_1"/>
    <property type="match status" value="1"/>
</dbReference>
<dbReference type="GO" id="GO:0004803">
    <property type="term" value="F:transposase activity"/>
    <property type="evidence" value="ECO:0007669"/>
    <property type="project" value="InterPro"/>
</dbReference>
<dbReference type="EMBL" id="SIOP01000001">
    <property type="protein sequence ID" value="TAY52033.1"/>
    <property type="molecule type" value="Genomic_DNA"/>
</dbReference>
<dbReference type="RefSeq" id="WP_029875062.1">
    <property type="nucleotide sequence ID" value="NZ_SIOA01000007.1"/>
</dbReference>
<evidence type="ECO:0008006" key="3">
    <source>
        <dbReference type="Google" id="ProtNLM"/>
    </source>
</evidence>
<dbReference type="InterPro" id="IPR002514">
    <property type="entry name" value="Transposase_8"/>
</dbReference>
<organism evidence="1 2">
    <name type="scientific">Rhizobium leguminosarum</name>
    <dbReference type="NCBI Taxonomy" id="384"/>
    <lineage>
        <taxon>Bacteria</taxon>
        <taxon>Pseudomonadati</taxon>
        <taxon>Pseudomonadota</taxon>
        <taxon>Alphaproteobacteria</taxon>
        <taxon>Hyphomicrobiales</taxon>
        <taxon>Rhizobiaceae</taxon>
        <taxon>Rhizobium/Agrobacterium group</taxon>
        <taxon>Rhizobium</taxon>
    </lineage>
</organism>
<evidence type="ECO:0000313" key="2">
    <source>
        <dbReference type="Proteomes" id="UP000292974"/>
    </source>
</evidence>
<accession>A0A7M3DTL8</accession>
<dbReference type="GO" id="GO:0043565">
    <property type="term" value="F:sequence-specific DNA binding"/>
    <property type="evidence" value="ECO:0007669"/>
    <property type="project" value="InterPro"/>
</dbReference>
<dbReference type="SUPFAM" id="SSF48295">
    <property type="entry name" value="TrpR-like"/>
    <property type="match status" value="1"/>
</dbReference>
<reference evidence="1 2" key="1">
    <citation type="submission" date="2019-02" db="EMBL/GenBank/DDBJ databases">
        <title>The genomic architecture of introgression among sibling species of bacteria.</title>
        <authorList>
            <person name="Cavassim M.I.A."/>
            <person name="Moeskjaer S."/>
            <person name="Moslemi C."/>
            <person name="Fields B."/>
            <person name="Bachmann A."/>
            <person name="Vilhjalmsson B."/>
            <person name="Schierup M.H."/>
            <person name="Young J.P.W."/>
            <person name="Andersen S.U."/>
        </authorList>
    </citation>
    <scope>NUCLEOTIDE SEQUENCE [LARGE SCALE GENOMIC DNA]</scope>
    <source>
        <strain evidence="1 2">SM135B</strain>
    </source>
</reference>
<dbReference type="Proteomes" id="UP000292974">
    <property type="component" value="Unassembled WGS sequence"/>
</dbReference>
<gene>
    <name evidence="1" type="ORF">ELH90_10360</name>
</gene>
<name>A0A7M3DTL8_RHILE</name>
<sequence length="84" mass="9669">MTKHSIEVITSVERRRRWSREDKERLVAAWFEPDAVISEIARAAGIHVSQLFRWCKELCQIEQLSSDTSTFVPVIVSDVALIRA</sequence>
<proteinExistence type="predicted"/>
<dbReference type="PANTHER" id="PTHR37936:SF3">
    <property type="entry name" value="TRANSPOSASE INSC FOR INSERTION ELEMENT IS2A-RELATED"/>
    <property type="match status" value="1"/>
</dbReference>
<dbReference type="AlphaFoldDB" id="A0A7M3DTL8"/>
<evidence type="ECO:0000313" key="1">
    <source>
        <dbReference type="EMBL" id="TAY52033.1"/>
    </source>
</evidence>
<dbReference type="InterPro" id="IPR010921">
    <property type="entry name" value="Trp_repressor/repl_initiator"/>
</dbReference>